<organism evidence="3 4">
    <name type="scientific">Suillus placidus</name>
    <dbReference type="NCBI Taxonomy" id="48579"/>
    <lineage>
        <taxon>Eukaryota</taxon>
        <taxon>Fungi</taxon>
        <taxon>Dikarya</taxon>
        <taxon>Basidiomycota</taxon>
        <taxon>Agaricomycotina</taxon>
        <taxon>Agaricomycetes</taxon>
        <taxon>Agaricomycetidae</taxon>
        <taxon>Boletales</taxon>
        <taxon>Suillineae</taxon>
        <taxon>Suillaceae</taxon>
        <taxon>Suillus</taxon>
    </lineage>
</organism>
<keyword evidence="4" id="KW-1185">Reference proteome</keyword>
<protein>
    <submittedName>
        <fullName evidence="3">Uncharacterized protein</fullName>
    </submittedName>
</protein>
<comment type="caution">
    <text evidence="3">The sequence shown here is derived from an EMBL/GenBank/DDBJ whole genome shotgun (WGS) entry which is preliminary data.</text>
</comment>
<feature type="transmembrane region" description="Helical" evidence="2">
    <location>
        <begin position="283"/>
        <end position="304"/>
    </location>
</feature>
<evidence type="ECO:0000256" key="1">
    <source>
        <dbReference type="SAM" id="MobiDB-lite"/>
    </source>
</evidence>
<feature type="region of interest" description="Disordered" evidence="1">
    <location>
        <begin position="111"/>
        <end position="178"/>
    </location>
</feature>
<accession>A0A9P7D4Y5</accession>
<keyword evidence="2" id="KW-0472">Membrane</keyword>
<feature type="compositionally biased region" description="Basic and acidic residues" evidence="1">
    <location>
        <begin position="112"/>
        <end position="121"/>
    </location>
</feature>
<feature type="compositionally biased region" description="Low complexity" evidence="1">
    <location>
        <begin position="123"/>
        <end position="160"/>
    </location>
</feature>
<proteinExistence type="predicted"/>
<keyword evidence="2" id="KW-0812">Transmembrane</keyword>
<name>A0A9P7D4Y5_9AGAM</name>
<dbReference type="Proteomes" id="UP000714275">
    <property type="component" value="Unassembled WGS sequence"/>
</dbReference>
<feature type="region of interest" description="Disordered" evidence="1">
    <location>
        <begin position="473"/>
        <end position="492"/>
    </location>
</feature>
<dbReference type="AlphaFoldDB" id="A0A9P7D4Y5"/>
<evidence type="ECO:0000313" key="4">
    <source>
        <dbReference type="Proteomes" id="UP000714275"/>
    </source>
</evidence>
<sequence length="519" mass="54759">MSQLEAIAKSVSECCSLSSSGSILEQCRPPSSSRSPGITCPEPVMTMARMSSSSHVLFDSPSQVTFSTHDPINYDIVIALPSSLGVPATPTSSLLSSFVTTSRATSRVVVMRRADSKEKSPETTSFSDAASSATPATDSKGGGTDKTTTKTGNNGTTPPGHASTTAVPDTGAQTTTAVPDIGAQTTTVTSYYTSSQYDTASPLTTTIASAITSSTSVSSSLVKGPQELVSQTSAVMVTITSEWTSGGHTYHTTMTLGCTSPGSVQPSPTGTVASPPSASKSSLLPLILGLVFGVVFLVAFAVILHKFRARWRRQAELLPQPLSDHGNHNYQDQLLRDPTPPVTTQATLERRPRAPPLVGRISDRLLRDPTSPVATQAALERRPRAPPLVGRISDWRSRCRSQGDSSEPMSEVLSDPFADGSFAVSSRTSEPAANNPFAVFGESLSTLHTSDYSELNILAPIPSNAGTSIHSSYLSPTGHYHERHPPPAMSAEDTTERSSLVFHAGSGRLRALLDEARRT</sequence>
<dbReference type="OrthoDB" id="2689615at2759"/>
<keyword evidence="2" id="KW-1133">Transmembrane helix</keyword>
<reference evidence="3" key="1">
    <citation type="journal article" date="2020" name="New Phytol.">
        <title>Comparative genomics reveals dynamic genome evolution in host specialist ectomycorrhizal fungi.</title>
        <authorList>
            <person name="Lofgren L.A."/>
            <person name="Nguyen N.H."/>
            <person name="Vilgalys R."/>
            <person name="Ruytinx J."/>
            <person name="Liao H.L."/>
            <person name="Branco S."/>
            <person name="Kuo A."/>
            <person name="LaButti K."/>
            <person name="Lipzen A."/>
            <person name="Andreopoulos W."/>
            <person name="Pangilinan J."/>
            <person name="Riley R."/>
            <person name="Hundley H."/>
            <person name="Na H."/>
            <person name="Barry K."/>
            <person name="Grigoriev I.V."/>
            <person name="Stajich J.E."/>
            <person name="Kennedy P.G."/>
        </authorList>
    </citation>
    <scope>NUCLEOTIDE SEQUENCE</scope>
    <source>
        <strain evidence="3">DOB743</strain>
    </source>
</reference>
<evidence type="ECO:0000256" key="2">
    <source>
        <dbReference type="SAM" id="Phobius"/>
    </source>
</evidence>
<gene>
    <name evidence="3" type="ORF">EV702DRAFT_779484</name>
</gene>
<dbReference type="EMBL" id="JABBWD010000009">
    <property type="protein sequence ID" value="KAG1780450.1"/>
    <property type="molecule type" value="Genomic_DNA"/>
</dbReference>
<feature type="compositionally biased region" description="Polar residues" evidence="1">
    <location>
        <begin position="162"/>
        <end position="177"/>
    </location>
</feature>
<evidence type="ECO:0000313" key="3">
    <source>
        <dbReference type="EMBL" id="KAG1780450.1"/>
    </source>
</evidence>